<dbReference type="KEGG" id="mde:101888526"/>
<feature type="compositionally biased region" description="Basic and acidic residues" evidence="5">
    <location>
        <begin position="873"/>
        <end position="886"/>
    </location>
</feature>
<feature type="compositionally biased region" description="Polar residues" evidence="5">
    <location>
        <begin position="887"/>
        <end position="896"/>
    </location>
</feature>
<feature type="compositionally biased region" description="Basic and acidic residues" evidence="5">
    <location>
        <begin position="286"/>
        <end position="303"/>
    </location>
</feature>
<dbReference type="InterPro" id="IPR009057">
    <property type="entry name" value="Homeodomain-like_sf"/>
</dbReference>
<dbReference type="PANTHER" id="PTHR23110">
    <property type="entry name" value="BTB DOMAIN TRANSCRIPTION FACTOR"/>
    <property type="match status" value="1"/>
</dbReference>
<feature type="region of interest" description="Disordered" evidence="5">
    <location>
        <begin position="286"/>
        <end position="425"/>
    </location>
</feature>
<feature type="region of interest" description="Disordered" evidence="5">
    <location>
        <begin position="976"/>
        <end position="1028"/>
    </location>
</feature>
<feature type="region of interest" description="Disordered" evidence="5">
    <location>
        <begin position="457"/>
        <end position="521"/>
    </location>
</feature>
<protein>
    <recommendedName>
        <fullName evidence="9">BTB domain-containing protein</fullName>
    </recommendedName>
</protein>
<dbReference type="RefSeq" id="XP_019891793.2">
    <property type="nucleotide sequence ID" value="XM_020036234.2"/>
</dbReference>
<feature type="compositionally biased region" description="Basic and acidic residues" evidence="5">
    <location>
        <begin position="481"/>
        <end position="496"/>
    </location>
</feature>
<dbReference type="PROSITE" id="PS50097">
    <property type="entry name" value="BTB"/>
    <property type="match status" value="1"/>
</dbReference>
<feature type="domain" description="BTB" evidence="6">
    <location>
        <begin position="135"/>
        <end position="200"/>
    </location>
</feature>
<feature type="compositionally biased region" description="Low complexity" evidence="5">
    <location>
        <begin position="1012"/>
        <end position="1028"/>
    </location>
</feature>
<comment type="subcellular location">
    <subcellularLocation>
        <location evidence="1 4">Nucleus</location>
    </subcellularLocation>
</comment>
<feature type="compositionally biased region" description="Pro residues" evidence="5">
    <location>
        <begin position="697"/>
        <end position="717"/>
    </location>
</feature>
<dbReference type="InterPro" id="IPR000210">
    <property type="entry name" value="BTB/POZ_dom"/>
</dbReference>
<proteinExistence type="predicted"/>
<gene>
    <name evidence="8" type="primary">101888526</name>
</gene>
<feature type="compositionally biased region" description="Basic and acidic residues" evidence="5">
    <location>
        <begin position="675"/>
        <end position="688"/>
    </location>
</feature>
<dbReference type="eggNOG" id="ENOG502RG1U">
    <property type="taxonomic scope" value="Eukaryota"/>
</dbReference>
<dbReference type="PROSITE" id="PS50960">
    <property type="entry name" value="HTH_PSQ"/>
    <property type="match status" value="1"/>
</dbReference>
<dbReference type="FunFam" id="1.10.10.60:FF:000019">
    <property type="entry name" value="Ligand-dependent corepressor isoform 1"/>
    <property type="match status" value="1"/>
</dbReference>
<dbReference type="VEuPathDB" id="VectorBase:MDOMA2_013671"/>
<dbReference type="SUPFAM" id="SSF54695">
    <property type="entry name" value="POZ domain"/>
    <property type="match status" value="1"/>
</dbReference>
<feature type="region of interest" description="Disordered" evidence="5">
    <location>
        <begin position="654"/>
        <end position="721"/>
    </location>
</feature>
<dbReference type="GO" id="GO:0003677">
    <property type="term" value="F:DNA binding"/>
    <property type="evidence" value="ECO:0007669"/>
    <property type="project" value="UniProtKB-UniRule"/>
</dbReference>
<keyword evidence="2 4" id="KW-0238">DNA-binding</keyword>
<evidence type="ECO:0000259" key="7">
    <source>
        <dbReference type="PROSITE" id="PS50960"/>
    </source>
</evidence>
<evidence type="ECO:0000313" key="8">
    <source>
        <dbReference type="EnsemblMetazoa" id="MDOA009101-PB"/>
    </source>
</evidence>
<feature type="compositionally biased region" description="Basic residues" evidence="5">
    <location>
        <begin position="771"/>
        <end position="780"/>
    </location>
</feature>
<dbReference type="CDD" id="cd18315">
    <property type="entry name" value="BTB_POZ_BAB-like"/>
    <property type="match status" value="1"/>
</dbReference>
<feature type="compositionally biased region" description="Low complexity" evidence="5">
    <location>
        <begin position="861"/>
        <end position="872"/>
    </location>
</feature>
<evidence type="ECO:0000256" key="3">
    <source>
        <dbReference type="ARBA" id="ARBA00023242"/>
    </source>
</evidence>
<organism evidence="8">
    <name type="scientific">Musca domestica</name>
    <name type="common">House fly</name>
    <dbReference type="NCBI Taxonomy" id="7370"/>
    <lineage>
        <taxon>Eukaryota</taxon>
        <taxon>Metazoa</taxon>
        <taxon>Ecdysozoa</taxon>
        <taxon>Arthropoda</taxon>
        <taxon>Hexapoda</taxon>
        <taxon>Insecta</taxon>
        <taxon>Pterygota</taxon>
        <taxon>Neoptera</taxon>
        <taxon>Endopterygota</taxon>
        <taxon>Diptera</taxon>
        <taxon>Brachycera</taxon>
        <taxon>Muscomorpha</taxon>
        <taxon>Muscoidea</taxon>
        <taxon>Muscidae</taxon>
        <taxon>Musca</taxon>
    </lineage>
</organism>
<feature type="region of interest" description="Disordered" evidence="5">
    <location>
        <begin position="854"/>
        <end position="927"/>
    </location>
</feature>
<feature type="compositionally biased region" description="Basic and acidic residues" evidence="5">
    <location>
        <begin position="399"/>
        <end position="414"/>
    </location>
</feature>
<dbReference type="RefSeq" id="XP_019891795.2">
    <property type="nucleotide sequence ID" value="XM_020036236.2"/>
</dbReference>
<dbReference type="Gene3D" id="3.30.710.10">
    <property type="entry name" value="Potassium Channel Kv1.1, Chain A"/>
    <property type="match status" value="1"/>
</dbReference>
<feature type="compositionally biased region" description="Basic and acidic residues" evidence="5">
    <location>
        <begin position="996"/>
        <end position="1007"/>
    </location>
</feature>
<dbReference type="EnsemblMetazoa" id="MDOA009101-RB">
    <property type="protein sequence ID" value="MDOA009101-PB"/>
    <property type="gene ID" value="MDOA009101"/>
</dbReference>
<feature type="DNA-binding region" description="H-T-H motif" evidence="4">
    <location>
        <begin position="812"/>
        <end position="832"/>
    </location>
</feature>
<dbReference type="OrthoDB" id="10261408at2759"/>
<dbReference type="GO" id="GO:0005634">
    <property type="term" value="C:nucleus"/>
    <property type="evidence" value="ECO:0007669"/>
    <property type="project" value="UniProtKB-SubCell"/>
</dbReference>
<feature type="domain" description="HTH psq-type" evidence="7">
    <location>
        <begin position="784"/>
        <end position="836"/>
    </location>
</feature>
<evidence type="ECO:0000259" key="6">
    <source>
        <dbReference type="PROSITE" id="PS50097"/>
    </source>
</evidence>
<name>A0A1I8MW99_MUSDO</name>
<feature type="compositionally biased region" description="Basic residues" evidence="5">
    <location>
        <begin position="318"/>
        <end position="327"/>
    </location>
</feature>
<evidence type="ECO:0000256" key="4">
    <source>
        <dbReference type="PROSITE-ProRule" id="PRU00320"/>
    </source>
</evidence>
<sequence>MLKESEEIVKRRKLSLSATDTATISDIVRGESANIPPGTPPTPPPLNMAMEMDRPTEALALTTPRTSAPAEAGVPEHQTTPNTNNTAGMVSALLANNVTTTTAATIPDHYSLRWNNHQNHLMRAFDALLQSKTLVDVTLVCAETSIRAHKMVLSACSPFFQRVFADTPCKHPVIVLKDFRGWVVQAIIDFMYRGEISVPQERLQTLIQAGESLQIRGLVESSIPEHTPTPAASPDDFGMIDTSLLSPEIGRCSSFDEESPSMVTQGSKIILPSRLFGGSYRREKERKRERELEHDFESDHELLNDSLTNNDLCTSPMPRRKQARPRRRSGELTHDMIGNKPPTPLPSVDCSQNNDGQQTPVEAKSVGVPAAEDRESLDALKTVIKSEISETLEDDDSNAGEHDSGNDSHDHPEELSDNLASGKCPFENERHQAPLAEAEDLEDDDNEEPEDIEELINTTNELNRRRKSALSVHSDGPEDLCTTKKDNDTSGHHSASDNEDASNNNNNSSKLNNNHNNNNGNRIVLSLKDIRQLNKPSSSTPNSASNNLNPFSATSLRDLRLDRSSMENHCKIEALEAQMQAAAACAAAAAANGENPFQHMEHQMDLSLAAAAAAAAVSHQQSRERDHAMQREQREMQQHNAYASSILGQMGMPGMPPFCSGPGAPPSGGPGGPSAHERLEESMNRLSKEFTPTSPMSLPPPYNPQDGPPHPPSPLPFPGMSSALALTPPHMFGLDSPLGLFPPGIDPGKLYNPLMEMSDPRGMPGETPPFLKKKMPRPKGQHSAPRGGPPRSWTNAELTEALQHVWNKKMTTSQASRIFGIPYNSLLMYVRGKYGKSLKLEQLRKDCISGPPLELLQMGVNSSSSNSSSKNSSETREQKEARKEAQRNSNNSTNANDMDLVCGGPMAGSGPRSSSSEPDLLGGPNSLFNPFNPQGFYPDFPGGFPGLPLSMLNLLPPSERQHAAAAAAAMHHSMVMDEDCKSDRSKQSSSVDDEFSMGREDRHRHNELMPANNSSTSSLSQQNGAGQD</sequence>
<dbReference type="SMART" id="SM00225">
    <property type="entry name" value="BTB"/>
    <property type="match status" value="1"/>
</dbReference>
<dbReference type="RefSeq" id="XP_019891794.2">
    <property type="nucleotide sequence ID" value="XM_020036235.2"/>
</dbReference>
<dbReference type="InterPro" id="IPR011333">
    <property type="entry name" value="SKP1/BTB/POZ_sf"/>
</dbReference>
<dbReference type="STRING" id="7370.A0A1I8MW99"/>
<keyword evidence="3 4" id="KW-0539">Nucleus</keyword>
<evidence type="ECO:0008006" key="9">
    <source>
        <dbReference type="Google" id="ProtNLM"/>
    </source>
</evidence>
<dbReference type="SUPFAM" id="SSF46689">
    <property type="entry name" value="Homeodomain-like"/>
    <property type="match status" value="1"/>
</dbReference>
<dbReference type="Pfam" id="PF05225">
    <property type="entry name" value="HTH_psq"/>
    <property type="match status" value="1"/>
</dbReference>
<dbReference type="InterPro" id="IPR051095">
    <property type="entry name" value="Dros_DevTransReg"/>
</dbReference>
<dbReference type="PANTHER" id="PTHR23110:SF101">
    <property type="entry name" value="PROTEIN JIM LOVELL"/>
    <property type="match status" value="1"/>
</dbReference>
<dbReference type="Pfam" id="PF00651">
    <property type="entry name" value="BTB"/>
    <property type="match status" value="1"/>
</dbReference>
<dbReference type="GO" id="GO:0006357">
    <property type="term" value="P:regulation of transcription by RNA polymerase II"/>
    <property type="evidence" value="ECO:0007669"/>
    <property type="project" value="TreeGrafter"/>
</dbReference>
<evidence type="ECO:0000256" key="5">
    <source>
        <dbReference type="SAM" id="MobiDB-lite"/>
    </source>
</evidence>
<evidence type="ECO:0000256" key="1">
    <source>
        <dbReference type="ARBA" id="ARBA00004123"/>
    </source>
</evidence>
<evidence type="ECO:0000256" key="2">
    <source>
        <dbReference type="ARBA" id="ARBA00023125"/>
    </source>
</evidence>
<feature type="compositionally biased region" description="Basic and acidic residues" evidence="5">
    <location>
        <begin position="976"/>
        <end position="986"/>
    </location>
</feature>
<dbReference type="RefSeq" id="XP_019891792.2">
    <property type="nucleotide sequence ID" value="XM_020036233.2"/>
</dbReference>
<feature type="region of interest" description="Disordered" evidence="5">
    <location>
        <begin position="756"/>
        <end position="794"/>
    </location>
</feature>
<dbReference type="InterPro" id="IPR007889">
    <property type="entry name" value="HTH_Psq"/>
</dbReference>
<feature type="compositionally biased region" description="Low complexity" evidence="5">
    <location>
        <begin position="501"/>
        <end position="521"/>
    </location>
</feature>
<dbReference type="AlphaFoldDB" id="A0A1I8MW99"/>
<feature type="compositionally biased region" description="Polar residues" evidence="5">
    <location>
        <begin position="349"/>
        <end position="360"/>
    </location>
</feature>
<accession>A0A1I8MW99</accession>
<reference evidence="8" key="1">
    <citation type="submission" date="2020-05" db="UniProtKB">
        <authorList>
            <consortium name="EnsemblMetazoa"/>
        </authorList>
    </citation>
    <scope>IDENTIFICATION</scope>
    <source>
        <strain evidence="8">Aabys</strain>
    </source>
</reference>
<dbReference type="Gene3D" id="1.10.10.60">
    <property type="entry name" value="Homeodomain-like"/>
    <property type="match status" value="1"/>
</dbReference>
<dbReference type="VEuPathDB" id="VectorBase:MDOA009101"/>